<evidence type="ECO:0000313" key="3">
    <source>
        <dbReference type="Proteomes" id="UP000001307"/>
    </source>
</evidence>
<proteinExistence type="predicted"/>
<dbReference type="SMART" id="SM00248">
    <property type="entry name" value="ANK"/>
    <property type="match status" value="2"/>
</dbReference>
<sequence>MSNGVNFSPELPLHKFISADDHLELLQKAILSGEYDINDLDSHGFSSLHWAVFFRKENVVELLTTLNADPTIRDKVHDLTPLDYAIGQYSNPQIARMIIGAYGPDKIFEILRSFDNKQNTPLHI</sequence>
<dbReference type="Proteomes" id="UP000001307">
    <property type="component" value="Unassembled WGS sequence"/>
</dbReference>
<protein>
    <submittedName>
        <fullName evidence="2">Uncharacterized protein</fullName>
    </submittedName>
</protein>
<dbReference type="InterPro" id="IPR036770">
    <property type="entry name" value="Ankyrin_rpt-contain_sf"/>
</dbReference>
<feature type="non-terminal residue" evidence="2">
    <location>
        <position position="124"/>
    </location>
</feature>
<dbReference type="InterPro" id="IPR002110">
    <property type="entry name" value="Ankyrin_rpt"/>
</dbReference>
<dbReference type="OrthoDB" id="10254927at2759"/>
<name>E4Y3G7_OIKDI</name>
<dbReference type="PROSITE" id="PS50088">
    <property type="entry name" value="ANK_REPEAT"/>
    <property type="match status" value="1"/>
</dbReference>
<dbReference type="AlphaFoldDB" id="E4Y3G7"/>
<dbReference type="Gene3D" id="1.25.40.20">
    <property type="entry name" value="Ankyrin repeat-containing domain"/>
    <property type="match status" value="1"/>
</dbReference>
<dbReference type="EMBL" id="FN654140">
    <property type="protein sequence ID" value="CBY16375.1"/>
    <property type="molecule type" value="Genomic_DNA"/>
</dbReference>
<accession>E4Y3G7</accession>
<organism evidence="2">
    <name type="scientific">Oikopleura dioica</name>
    <name type="common">Tunicate</name>
    <dbReference type="NCBI Taxonomy" id="34765"/>
    <lineage>
        <taxon>Eukaryota</taxon>
        <taxon>Metazoa</taxon>
        <taxon>Chordata</taxon>
        <taxon>Tunicata</taxon>
        <taxon>Appendicularia</taxon>
        <taxon>Copelata</taxon>
        <taxon>Oikopleuridae</taxon>
        <taxon>Oikopleura</taxon>
    </lineage>
</organism>
<feature type="repeat" description="ANK" evidence="1">
    <location>
        <begin position="43"/>
        <end position="75"/>
    </location>
</feature>
<evidence type="ECO:0000256" key="1">
    <source>
        <dbReference type="PROSITE-ProRule" id="PRU00023"/>
    </source>
</evidence>
<dbReference type="InParanoid" id="E4Y3G7"/>
<evidence type="ECO:0000313" key="2">
    <source>
        <dbReference type="EMBL" id="CBY16375.1"/>
    </source>
</evidence>
<dbReference type="SUPFAM" id="SSF48403">
    <property type="entry name" value="Ankyrin repeat"/>
    <property type="match status" value="1"/>
</dbReference>
<gene>
    <name evidence="2" type="ORF">GSOID_T00001523001</name>
</gene>
<keyword evidence="3" id="KW-1185">Reference proteome</keyword>
<reference evidence="2" key="1">
    <citation type="journal article" date="2010" name="Science">
        <title>Plasticity of animal genome architecture unmasked by rapid evolution of a pelagic tunicate.</title>
        <authorList>
            <person name="Denoeud F."/>
            <person name="Henriet S."/>
            <person name="Mungpakdee S."/>
            <person name="Aury J.M."/>
            <person name="Da Silva C."/>
            <person name="Brinkmann H."/>
            <person name="Mikhaleva J."/>
            <person name="Olsen L.C."/>
            <person name="Jubin C."/>
            <person name="Canestro C."/>
            <person name="Bouquet J.M."/>
            <person name="Danks G."/>
            <person name="Poulain J."/>
            <person name="Campsteijn C."/>
            <person name="Adamski M."/>
            <person name="Cross I."/>
            <person name="Yadetie F."/>
            <person name="Muffato M."/>
            <person name="Louis A."/>
            <person name="Butcher S."/>
            <person name="Tsagkogeorga G."/>
            <person name="Konrad A."/>
            <person name="Singh S."/>
            <person name="Jensen M.F."/>
            <person name="Cong E.H."/>
            <person name="Eikeseth-Otteraa H."/>
            <person name="Noel B."/>
            <person name="Anthouard V."/>
            <person name="Porcel B.M."/>
            <person name="Kachouri-Lafond R."/>
            <person name="Nishino A."/>
            <person name="Ugolini M."/>
            <person name="Chourrout P."/>
            <person name="Nishida H."/>
            <person name="Aasland R."/>
            <person name="Huzurbazar S."/>
            <person name="Westhof E."/>
            <person name="Delsuc F."/>
            <person name="Lehrach H."/>
            <person name="Reinhardt R."/>
            <person name="Weissenbach J."/>
            <person name="Roy S.W."/>
            <person name="Artiguenave F."/>
            <person name="Postlethwait J.H."/>
            <person name="Manak J.R."/>
            <person name="Thompson E.M."/>
            <person name="Jaillon O."/>
            <person name="Du Pasquier L."/>
            <person name="Boudinot P."/>
            <person name="Liberles D.A."/>
            <person name="Volff J.N."/>
            <person name="Philippe H."/>
            <person name="Lenhard B."/>
            <person name="Roest Crollius H."/>
            <person name="Wincker P."/>
            <person name="Chourrout D."/>
        </authorList>
    </citation>
    <scope>NUCLEOTIDE SEQUENCE [LARGE SCALE GENOMIC DNA]</scope>
</reference>
<dbReference type="Pfam" id="PF12796">
    <property type="entry name" value="Ank_2"/>
    <property type="match status" value="1"/>
</dbReference>
<keyword evidence="1" id="KW-0040">ANK repeat</keyword>